<keyword evidence="1" id="KW-0812">Transmembrane</keyword>
<keyword evidence="1" id="KW-1133">Transmembrane helix</keyword>
<dbReference type="Proteomes" id="UP001209803">
    <property type="component" value="Chromosome"/>
</dbReference>
<evidence type="ECO:0000313" key="3">
    <source>
        <dbReference type="Proteomes" id="UP001209803"/>
    </source>
</evidence>
<evidence type="ECO:0000256" key="1">
    <source>
        <dbReference type="SAM" id="Phobius"/>
    </source>
</evidence>
<sequence>MLKRDSNAMLQLAGSRIGENMLIRALVYTTLLFASTGFAFAGPVQDKAAQAEAALSEDKGAEAVALMREAIFEVWKQAPLSIPTATFVTAPADGYGIFTPRPDNSFPVGETLLVYLEPIGFDWKAVDGFYTSLLTVDFDLTSQDGKVLAGQKGFGKFDFKSHVPNSEYMANLTLNVSGAPAGDYVLVLTVNDENGGGSAKVQLPFSIQ</sequence>
<protein>
    <submittedName>
        <fullName evidence="2">Uncharacterized protein</fullName>
    </submittedName>
</protein>
<evidence type="ECO:0000313" key="2">
    <source>
        <dbReference type="EMBL" id="WFE92042.1"/>
    </source>
</evidence>
<keyword evidence="3" id="KW-1185">Reference proteome</keyword>
<feature type="transmembrane region" description="Helical" evidence="1">
    <location>
        <begin position="21"/>
        <end position="41"/>
    </location>
</feature>
<dbReference type="RefSeq" id="WP_265684558.1">
    <property type="nucleotide sequence ID" value="NZ_CP120863.1"/>
</dbReference>
<name>A0ABY8FCX3_9HYPH</name>
<keyword evidence="1" id="KW-0472">Membrane</keyword>
<gene>
    <name evidence="2" type="ORF">K1718_11950</name>
</gene>
<organism evidence="2 3">
    <name type="scientific">Roseibium porphyridii</name>
    <dbReference type="NCBI Taxonomy" id="2866279"/>
    <lineage>
        <taxon>Bacteria</taxon>
        <taxon>Pseudomonadati</taxon>
        <taxon>Pseudomonadota</taxon>
        <taxon>Alphaproteobacteria</taxon>
        <taxon>Hyphomicrobiales</taxon>
        <taxon>Stappiaceae</taxon>
        <taxon>Roseibium</taxon>
    </lineage>
</organism>
<proteinExistence type="predicted"/>
<reference evidence="2 3" key="1">
    <citation type="submission" date="2023-03" db="EMBL/GenBank/DDBJ databases">
        <title>Roseibium porphyridii sp. nov. and Roseibium rhodosorbium sp. nov. isolated from marine algae, Porphyridium cruentum and Rhodosorus marinus, respectively.</title>
        <authorList>
            <person name="Lee M.W."/>
            <person name="Choi B.J."/>
            <person name="Lee J.K."/>
            <person name="Choi D.G."/>
            <person name="Baek J.H."/>
            <person name="Bayburt H."/>
            <person name="Kim J.M."/>
            <person name="Han D.M."/>
            <person name="Kim K.H."/>
            <person name="Jeon C.O."/>
        </authorList>
    </citation>
    <scope>NUCLEOTIDE SEQUENCE [LARGE SCALE GENOMIC DNA]</scope>
    <source>
        <strain evidence="2 3">KMA01</strain>
    </source>
</reference>
<accession>A0ABY8FCX3</accession>
<dbReference type="EMBL" id="CP120863">
    <property type="protein sequence ID" value="WFE92042.1"/>
    <property type="molecule type" value="Genomic_DNA"/>
</dbReference>